<evidence type="ECO:0000313" key="1">
    <source>
        <dbReference type="EMBL" id="GIL86372.1"/>
    </source>
</evidence>
<evidence type="ECO:0000313" key="3">
    <source>
        <dbReference type="Proteomes" id="UP000722791"/>
    </source>
</evidence>
<sequence>MVNTHVGQQATESTPVQLHSPARMLYCVAGEGDILGEPSSRSRAVKHSISGEQPSCSNLLLAGAGNGVVWLMVAFWDAESMACSYSYNAASSGECNVAHCGACIMAPIWTSGVQIHHHGGPDQLIAGTGWDDSQWLTLLISAPTYISSTRYGRTDMSSPEQLSMVVTRPVGKQLQDVLSPQHAAPNPAGSITAGC</sequence>
<evidence type="ECO:0000313" key="4">
    <source>
        <dbReference type="Proteomes" id="UP000747110"/>
    </source>
</evidence>
<gene>
    <name evidence="1" type="ORF">Vretifemale_14669</name>
    <name evidence="2" type="ORF">Vretimale_11688</name>
</gene>
<name>A0A8J4LR67_9CHLO</name>
<accession>A0A8J4LR67</accession>
<proteinExistence type="predicted"/>
<comment type="caution">
    <text evidence="2">The sequence shown here is derived from an EMBL/GenBank/DDBJ whole genome shotgun (WGS) entry which is preliminary data.</text>
</comment>
<protein>
    <submittedName>
        <fullName evidence="2">Uncharacterized protein</fullName>
    </submittedName>
</protein>
<dbReference type="Proteomes" id="UP000722791">
    <property type="component" value="Unassembled WGS sequence"/>
</dbReference>
<dbReference type="AlphaFoldDB" id="A0A8J4LR67"/>
<organism evidence="2 3">
    <name type="scientific">Volvox reticuliferus</name>
    <dbReference type="NCBI Taxonomy" id="1737510"/>
    <lineage>
        <taxon>Eukaryota</taxon>
        <taxon>Viridiplantae</taxon>
        <taxon>Chlorophyta</taxon>
        <taxon>core chlorophytes</taxon>
        <taxon>Chlorophyceae</taxon>
        <taxon>CS clade</taxon>
        <taxon>Chlamydomonadales</taxon>
        <taxon>Volvocaceae</taxon>
        <taxon>Volvox</taxon>
    </lineage>
</organism>
<dbReference type="EMBL" id="BNCP01000036">
    <property type="protein sequence ID" value="GIL86372.1"/>
    <property type="molecule type" value="Genomic_DNA"/>
</dbReference>
<evidence type="ECO:0000313" key="2">
    <source>
        <dbReference type="EMBL" id="GIM07599.1"/>
    </source>
</evidence>
<keyword evidence="4" id="KW-1185">Reference proteome</keyword>
<dbReference type="Proteomes" id="UP000747110">
    <property type="component" value="Unassembled WGS sequence"/>
</dbReference>
<reference evidence="2" key="1">
    <citation type="journal article" date="2021" name="Proc. Natl. Acad. Sci. U.S.A.">
        <title>Three genomes in the algal genus Volvox reveal the fate of a haploid sex-determining region after a transition to homothallism.</title>
        <authorList>
            <person name="Yamamoto K."/>
            <person name="Hamaji T."/>
            <person name="Kawai-Toyooka H."/>
            <person name="Matsuzaki R."/>
            <person name="Takahashi F."/>
            <person name="Nishimura Y."/>
            <person name="Kawachi M."/>
            <person name="Noguchi H."/>
            <person name="Minakuchi Y."/>
            <person name="Umen J.G."/>
            <person name="Toyoda A."/>
            <person name="Nozaki H."/>
        </authorList>
    </citation>
    <scope>NUCLEOTIDE SEQUENCE</scope>
    <source>
        <strain evidence="2">NIES-3785</strain>
        <strain evidence="1">NIES-3786</strain>
    </source>
</reference>
<dbReference type="EMBL" id="BNCQ01000024">
    <property type="protein sequence ID" value="GIM07599.1"/>
    <property type="molecule type" value="Genomic_DNA"/>
</dbReference>